<gene>
    <name evidence="3" type="ORF">A2242_02630</name>
</gene>
<evidence type="ECO:0000313" key="3">
    <source>
        <dbReference type="EMBL" id="OGF28551.1"/>
    </source>
</evidence>
<evidence type="ECO:0000313" key="4">
    <source>
        <dbReference type="Proteomes" id="UP000178925"/>
    </source>
</evidence>
<comment type="similarity">
    <text evidence="1 2">Belongs to the UPF0235 family.</text>
</comment>
<evidence type="ECO:0000256" key="2">
    <source>
        <dbReference type="HAMAP-Rule" id="MF_00634"/>
    </source>
</evidence>
<protein>
    <recommendedName>
        <fullName evidence="2">UPF0235 protein A2242_02630</fullName>
    </recommendedName>
</protein>
<accession>A0A1F5SQU6</accession>
<reference evidence="3 4" key="1">
    <citation type="journal article" date="2016" name="Nat. Commun.">
        <title>Thousands of microbial genomes shed light on interconnected biogeochemical processes in an aquifer system.</title>
        <authorList>
            <person name="Anantharaman K."/>
            <person name="Brown C.T."/>
            <person name="Hug L.A."/>
            <person name="Sharon I."/>
            <person name="Castelle C.J."/>
            <person name="Probst A.J."/>
            <person name="Thomas B.C."/>
            <person name="Singh A."/>
            <person name="Wilkins M.J."/>
            <person name="Karaoz U."/>
            <person name="Brodie E.L."/>
            <person name="Williams K.H."/>
            <person name="Hubbard S.S."/>
            <person name="Banfield J.F."/>
        </authorList>
    </citation>
    <scope>NUCLEOTIDE SEQUENCE [LARGE SCALE GENOMIC DNA]</scope>
</reference>
<dbReference type="EMBL" id="MFGC01000009">
    <property type="protein sequence ID" value="OGF28551.1"/>
    <property type="molecule type" value="Genomic_DNA"/>
</dbReference>
<dbReference type="InterPro" id="IPR003746">
    <property type="entry name" value="DUF167"/>
</dbReference>
<dbReference type="Proteomes" id="UP000178925">
    <property type="component" value="Unassembled WGS sequence"/>
</dbReference>
<evidence type="ECO:0000256" key="1">
    <source>
        <dbReference type="ARBA" id="ARBA00010364"/>
    </source>
</evidence>
<organism evidence="3 4">
    <name type="scientific">Candidatus Falkowbacteria bacterium RIFOXYA2_FULL_47_9</name>
    <dbReference type="NCBI Taxonomy" id="1797995"/>
    <lineage>
        <taxon>Bacteria</taxon>
        <taxon>Candidatus Falkowiibacteriota</taxon>
    </lineage>
</organism>
<dbReference type="Gene3D" id="3.30.1200.10">
    <property type="entry name" value="YggU-like"/>
    <property type="match status" value="1"/>
</dbReference>
<dbReference type="HAMAP" id="MF_00634">
    <property type="entry name" value="UPF0235"/>
    <property type="match status" value="1"/>
</dbReference>
<dbReference type="Pfam" id="PF02594">
    <property type="entry name" value="DUF167"/>
    <property type="match status" value="1"/>
</dbReference>
<dbReference type="PANTHER" id="PTHR13420:SF7">
    <property type="entry name" value="UPF0235 PROTEIN C15ORF40"/>
    <property type="match status" value="1"/>
</dbReference>
<proteinExistence type="inferred from homology"/>
<dbReference type="NCBIfam" id="TIGR00251">
    <property type="entry name" value="DUF167 family protein"/>
    <property type="match status" value="1"/>
</dbReference>
<name>A0A1F5SQU6_9BACT</name>
<dbReference type="SMART" id="SM01152">
    <property type="entry name" value="DUF167"/>
    <property type="match status" value="1"/>
</dbReference>
<dbReference type="GO" id="GO:0005737">
    <property type="term" value="C:cytoplasm"/>
    <property type="evidence" value="ECO:0007669"/>
    <property type="project" value="TreeGrafter"/>
</dbReference>
<dbReference type="STRING" id="1797995.A2242_02630"/>
<dbReference type="InterPro" id="IPR036591">
    <property type="entry name" value="YggU-like_sf"/>
</dbReference>
<comment type="caution">
    <text evidence="3">The sequence shown here is derived from an EMBL/GenBank/DDBJ whole genome shotgun (WGS) entry which is preliminary data.</text>
</comment>
<sequence>MFSNFKKILNTGQEVYLRVKVRPNAADTVLKTLLADETLKIDLAAPAERGKANAELIRFLAKEFGVDRENVKILSGVGERVKLVKITQ</sequence>
<dbReference type="AlphaFoldDB" id="A0A1F5SQU6"/>
<dbReference type="SUPFAM" id="SSF69786">
    <property type="entry name" value="YggU-like"/>
    <property type="match status" value="1"/>
</dbReference>
<dbReference type="PANTHER" id="PTHR13420">
    <property type="entry name" value="UPF0235 PROTEIN C15ORF40"/>
    <property type="match status" value="1"/>
</dbReference>